<protein>
    <submittedName>
        <fullName evidence="1">Uncharacterized protein</fullName>
    </submittedName>
</protein>
<name>A0A072P090_9EURO</name>
<dbReference type="GeneID" id="25285901"/>
<gene>
    <name evidence="1" type="ORF">A1O9_11000</name>
</gene>
<feature type="non-terminal residue" evidence="1">
    <location>
        <position position="1"/>
    </location>
</feature>
<dbReference type="OrthoDB" id="5336600at2759"/>
<evidence type="ECO:0000313" key="2">
    <source>
        <dbReference type="Proteomes" id="UP000027920"/>
    </source>
</evidence>
<sequence>FSISIQDFSNDLAINTTSAYAAAHKAIISFQALPRSIPKTFIYTGNILNEGPVSGFLTLGTGKIAPAHMVELGDQLYRDQNTRFFFVDERNADGTPMLTGARMQEHADILLSLADRTAAQLP</sequence>
<dbReference type="RefSeq" id="XP_013255682.1">
    <property type="nucleotide sequence ID" value="XM_013400228.1"/>
</dbReference>
<comment type="caution">
    <text evidence="1">The sequence shown here is derived from an EMBL/GenBank/DDBJ whole genome shotgun (WGS) entry which is preliminary data.</text>
</comment>
<dbReference type="AlphaFoldDB" id="A0A072P090"/>
<dbReference type="Proteomes" id="UP000027920">
    <property type="component" value="Unassembled WGS sequence"/>
</dbReference>
<dbReference type="STRING" id="1182545.A0A072P090"/>
<reference evidence="1 2" key="1">
    <citation type="submission" date="2013-03" db="EMBL/GenBank/DDBJ databases">
        <title>The Genome Sequence of Exophiala aquamarina CBS 119918.</title>
        <authorList>
            <consortium name="The Broad Institute Genomics Platform"/>
            <person name="Cuomo C."/>
            <person name="de Hoog S."/>
            <person name="Gorbushina A."/>
            <person name="Walker B."/>
            <person name="Young S.K."/>
            <person name="Zeng Q."/>
            <person name="Gargeya S."/>
            <person name="Fitzgerald M."/>
            <person name="Haas B."/>
            <person name="Abouelleil A."/>
            <person name="Allen A.W."/>
            <person name="Alvarado L."/>
            <person name="Arachchi H.M."/>
            <person name="Berlin A.M."/>
            <person name="Chapman S.B."/>
            <person name="Gainer-Dewar J."/>
            <person name="Goldberg J."/>
            <person name="Griggs A."/>
            <person name="Gujja S."/>
            <person name="Hansen M."/>
            <person name="Howarth C."/>
            <person name="Imamovic A."/>
            <person name="Ireland A."/>
            <person name="Larimer J."/>
            <person name="McCowan C."/>
            <person name="Murphy C."/>
            <person name="Pearson M."/>
            <person name="Poon T.W."/>
            <person name="Priest M."/>
            <person name="Roberts A."/>
            <person name="Saif S."/>
            <person name="Shea T."/>
            <person name="Sisk P."/>
            <person name="Sykes S."/>
            <person name="Wortman J."/>
            <person name="Nusbaum C."/>
            <person name="Birren B."/>
        </authorList>
    </citation>
    <scope>NUCLEOTIDE SEQUENCE [LARGE SCALE GENOMIC DNA]</scope>
    <source>
        <strain evidence="1 2">CBS 119918</strain>
    </source>
</reference>
<keyword evidence="2" id="KW-1185">Reference proteome</keyword>
<dbReference type="VEuPathDB" id="FungiDB:A1O9_11000"/>
<evidence type="ECO:0000313" key="1">
    <source>
        <dbReference type="EMBL" id="KEF53092.1"/>
    </source>
</evidence>
<accession>A0A072P090</accession>
<organism evidence="1 2">
    <name type="scientific">Exophiala aquamarina CBS 119918</name>
    <dbReference type="NCBI Taxonomy" id="1182545"/>
    <lineage>
        <taxon>Eukaryota</taxon>
        <taxon>Fungi</taxon>
        <taxon>Dikarya</taxon>
        <taxon>Ascomycota</taxon>
        <taxon>Pezizomycotina</taxon>
        <taxon>Eurotiomycetes</taxon>
        <taxon>Chaetothyriomycetidae</taxon>
        <taxon>Chaetothyriales</taxon>
        <taxon>Herpotrichiellaceae</taxon>
        <taxon>Exophiala</taxon>
    </lineage>
</organism>
<dbReference type="EMBL" id="AMGV01000015">
    <property type="protein sequence ID" value="KEF53092.1"/>
    <property type="molecule type" value="Genomic_DNA"/>
</dbReference>
<dbReference type="HOGENOM" id="CLU_2032081_0_0_1"/>
<proteinExistence type="predicted"/>